<keyword evidence="2" id="KW-0347">Helicase</keyword>
<dbReference type="PANTHER" id="PTHR43788">
    <property type="entry name" value="DNA2/NAM7 HELICASE FAMILY MEMBER"/>
    <property type="match status" value="1"/>
</dbReference>
<gene>
    <name evidence="2" type="ORF">EZS27_021830</name>
</gene>
<dbReference type="Pfam" id="PF13538">
    <property type="entry name" value="UvrD_C_2"/>
    <property type="match status" value="1"/>
</dbReference>
<evidence type="ECO:0000259" key="1">
    <source>
        <dbReference type="Pfam" id="PF13538"/>
    </source>
</evidence>
<dbReference type="GO" id="GO:0016787">
    <property type="term" value="F:hydrolase activity"/>
    <property type="evidence" value="ECO:0007669"/>
    <property type="project" value="UniProtKB-KW"/>
</dbReference>
<reference evidence="2" key="1">
    <citation type="submission" date="2019-03" db="EMBL/GenBank/DDBJ databases">
        <title>Single cell metagenomics reveals metabolic interactions within the superorganism composed of flagellate Streblomastix strix and complex community of Bacteroidetes bacteria on its surface.</title>
        <authorList>
            <person name="Treitli S.C."/>
            <person name="Kolisko M."/>
            <person name="Husnik F."/>
            <person name="Keeling P."/>
            <person name="Hampl V."/>
        </authorList>
    </citation>
    <scope>NUCLEOTIDE SEQUENCE</scope>
    <source>
        <strain evidence="2">STM</strain>
    </source>
</reference>
<sequence>MVTKKKITLTSGQKDVFENLVDFIRDKSARIFILKGYAGTGKTTMMKVLIEELKKRNLSYSLLASTGRAAKILCNITGQSAKTIHSEIYTYQDLNQDLEEVVRVRMTGIDLGGQLLLTFSLNVVEREKGSTRYYIVDEASMISDKEDKNATQAFFGSGRLLKDLLDYDGTGKFIFIGDACQLPPVTQRISPALSVEYFKQVFNIQAQEAELTEIVRQKDNNGIVLSSKNIRNLYANPQPWKWAKFPFRNYSNIHIIPNQDTFIQSYIDRVKMRGFNDSTLICFSNKQCDTITNIIRPSLGIHSPQLSPGDLLMITQNNYFSGLMNGDLAVVESIDVEKKKAGLTFVKVSVKELFTQNTYSLFLIADILYSNQTNLTQTQQKELLIDFYQRMKRIGIGQKHPLFNTQMMKDPYLNALRAVYGYALTCHKAQGGEWNHVYLDITRNVPALEKPYVYQWIYTAMTRAKVKLYLVEDFWIS</sequence>
<dbReference type="GO" id="GO:0003678">
    <property type="term" value="F:DNA helicase activity"/>
    <property type="evidence" value="ECO:0007669"/>
    <property type="project" value="UniProtKB-EC"/>
</dbReference>
<proteinExistence type="predicted"/>
<dbReference type="EC" id="3.6.4.12" evidence="2"/>
<dbReference type="Gene3D" id="2.30.30.940">
    <property type="match status" value="1"/>
</dbReference>
<keyword evidence="2" id="KW-0067">ATP-binding</keyword>
<organism evidence="2">
    <name type="scientific">termite gut metagenome</name>
    <dbReference type="NCBI Taxonomy" id="433724"/>
    <lineage>
        <taxon>unclassified sequences</taxon>
        <taxon>metagenomes</taxon>
        <taxon>organismal metagenomes</taxon>
    </lineage>
</organism>
<dbReference type="InterPro" id="IPR027785">
    <property type="entry name" value="UvrD-like_helicase_C"/>
</dbReference>
<dbReference type="SUPFAM" id="SSF52540">
    <property type="entry name" value="P-loop containing nucleoside triphosphate hydrolases"/>
    <property type="match status" value="1"/>
</dbReference>
<protein>
    <submittedName>
        <fullName evidence="2">ATP-dependent RecD-like DNA helicase</fullName>
        <ecNumber evidence="2">3.6.4.12</ecNumber>
    </submittedName>
</protein>
<name>A0A5J4R8L0_9ZZZZ</name>
<dbReference type="InterPro" id="IPR050534">
    <property type="entry name" value="Coronavir_polyprotein_1ab"/>
</dbReference>
<keyword evidence="2" id="KW-0547">Nucleotide-binding</keyword>
<dbReference type="Pfam" id="PF13604">
    <property type="entry name" value="AAA_30"/>
    <property type="match status" value="1"/>
</dbReference>
<comment type="caution">
    <text evidence="2">The sequence shown here is derived from an EMBL/GenBank/DDBJ whole genome shotgun (WGS) entry which is preliminary data.</text>
</comment>
<dbReference type="AlphaFoldDB" id="A0A5J4R8L0"/>
<evidence type="ECO:0000313" key="2">
    <source>
        <dbReference type="EMBL" id="KAA6329351.1"/>
    </source>
</evidence>
<dbReference type="Gene3D" id="3.40.50.300">
    <property type="entry name" value="P-loop containing nucleotide triphosphate hydrolases"/>
    <property type="match status" value="2"/>
</dbReference>
<dbReference type="InterPro" id="IPR027417">
    <property type="entry name" value="P-loop_NTPase"/>
</dbReference>
<feature type="domain" description="UvrD-like helicase C-terminal" evidence="1">
    <location>
        <begin position="420"/>
        <end position="471"/>
    </location>
</feature>
<keyword evidence="2" id="KW-0378">Hydrolase</keyword>
<dbReference type="CDD" id="cd18809">
    <property type="entry name" value="SF1_C_RecD"/>
    <property type="match status" value="1"/>
</dbReference>
<accession>A0A5J4R8L0</accession>
<dbReference type="EMBL" id="SNRY01001662">
    <property type="protein sequence ID" value="KAA6329351.1"/>
    <property type="molecule type" value="Genomic_DNA"/>
</dbReference>